<name>A0A7J7MN82_9MAGN</name>
<proteinExistence type="predicted"/>
<sequence>MHIITHKMSNRALNSRFQHAAATTRKIFHEVLNAIMIFPKDMIVDQKFNQPHGEITHHKTLREGHLKEVIGSIDGILISTNVMA</sequence>
<accession>A0A7J7MN82</accession>
<dbReference type="AlphaFoldDB" id="A0A7J7MN82"/>
<dbReference type="Pfam" id="PF26138">
    <property type="entry name" value="DUF8040"/>
    <property type="match status" value="1"/>
</dbReference>
<organism evidence="2 3">
    <name type="scientific">Kingdonia uniflora</name>
    <dbReference type="NCBI Taxonomy" id="39325"/>
    <lineage>
        <taxon>Eukaryota</taxon>
        <taxon>Viridiplantae</taxon>
        <taxon>Streptophyta</taxon>
        <taxon>Embryophyta</taxon>
        <taxon>Tracheophyta</taxon>
        <taxon>Spermatophyta</taxon>
        <taxon>Magnoliopsida</taxon>
        <taxon>Ranunculales</taxon>
        <taxon>Circaeasteraceae</taxon>
        <taxon>Kingdonia</taxon>
    </lineage>
</organism>
<comment type="caution">
    <text evidence="2">The sequence shown here is derived from an EMBL/GenBank/DDBJ whole genome shotgun (WGS) entry which is preliminary data.</text>
</comment>
<protein>
    <recommendedName>
        <fullName evidence="1">DUF8040 domain-containing protein</fullName>
    </recommendedName>
</protein>
<gene>
    <name evidence="2" type="ORF">GIB67_013775</name>
</gene>
<evidence type="ECO:0000313" key="3">
    <source>
        <dbReference type="Proteomes" id="UP000541444"/>
    </source>
</evidence>
<feature type="domain" description="DUF8040" evidence="1">
    <location>
        <begin position="1"/>
        <end position="36"/>
    </location>
</feature>
<evidence type="ECO:0000259" key="1">
    <source>
        <dbReference type="Pfam" id="PF26138"/>
    </source>
</evidence>
<reference evidence="2 3" key="1">
    <citation type="journal article" date="2020" name="IScience">
        <title>Genome Sequencing of the Endangered Kingdonia uniflora (Circaeasteraceae, Ranunculales) Reveals Potential Mechanisms of Evolutionary Specialization.</title>
        <authorList>
            <person name="Sun Y."/>
            <person name="Deng T."/>
            <person name="Zhang A."/>
            <person name="Moore M.J."/>
            <person name="Landis J.B."/>
            <person name="Lin N."/>
            <person name="Zhang H."/>
            <person name="Zhang X."/>
            <person name="Huang J."/>
            <person name="Zhang X."/>
            <person name="Sun H."/>
            <person name="Wang H."/>
        </authorList>
    </citation>
    <scope>NUCLEOTIDE SEQUENCE [LARGE SCALE GENOMIC DNA]</scope>
    <source>
        <strain evidence="2">TB1705</strain>
        <tissue evidence="2">Leaf</tissue>
    </source>
</reference>
<keyword evidence="3" id="KW-1185">Reference proteome</keyword>
<dbReference type="Proteomes" id="UP000541444">
    <property type="component" value="Unassembled WGS sequence"/>
</dbReference>
<dbReference type="InterPro" id="IPR058353">
    <property type="entry name" value="DUF8040"/>
</dbReference>
<evidence type="ECO:0000313" key="2">
    <source>
        <dbReference type="EMBL" id="KAF6156331.1"/>
    </source>
</evidence>
<dbReference type="EMBL" id="JACGCM010001346">
    <property type="protein sequence ID" value="KAF6156331.1"/>
    <property type="molecule type" value="Genomic_DNA"/>
</dbReference>